<dbReference type="Pfam" id="PF06296">
    <property type="entry name" value="RelE"/>
    <property type="match status" value="1"/>
</dbReference>
<evidence type="ECO:0000313" key="2">
    <source>
        <dbReference type="Proteomes" id="UP000013201"/>
    </source>
</evidence>
<dbReference type="RefSeq" id="WP_006962711.1">
    <property type="nucleotide sequence ID" value="NZ_CAVK010000186.1"/>
</dbReference>
<evidence type="ECO:0008006" key="3">
    <source>
        <dbReference type="Google" id="ProtNLM"/>
    </source>
</evidence>
<dbReference type="OrthoDB" id="9812066at2"/>
<organism evidence="1 2">
    <name type="scientific">Sphingobium indicum BiD32</name>
    <dbReference type="NCBI Taxonomy" id="1301087"/>
    <lineage>
        <taxon>Bacteria</taxon>
        <taxon>Pseudomonadati</taxon>
        <taxon>Pseudomonadota</taxon>
        <taxon>Alphaproteobacteria</taxon>
        <taxon>Sphingomonadales</taxon>
        <taxon>Sphingomonadaceae</taxon>
        <taxon>Sphingobium</taxon>
    </lineage>
</organism>
<protein>
    <recommendedName>
        <fullName evidence="3">Addiction module toxin RelE</fullName>
    </recommendedName>
</protein>
<accession>N1MVF8</accession>
<sequence length="126" mass="14141">MRIFKTRWVARFVRRERIDDAGLKEAIARAERGLIDADLGGGLIKQRVARPGQGRSGGFRMIVAYRTADRAFFVYGFAKNERDNIDDDELQTLRDIAAAFLAHDDPALDDAVRNGQLQEMDDGKSA</sequence>
<comment type="caution">
    <text evidence="1">The sequence shown here is derived from an EMBL/GenBank/DDBJ whole genome shotgun (WGS) entry which is preliminary data.</text>
</comment>
<dbReference type="PIRSF" id="PIRSF018634">
    <property type="entry name" value="UCP018634"/>
    <property type="match status" value="1"/>
</dbReference>
<dbReference type="AlphaFoldDB" id="N1MVF8"/>
<keyword evidence="2" id="KW-1185">Reference proteome</keyword>
<name>N1MVF8_9SPHN</name>
<dbReference type="EMBL" id="CAVK010000186">
    <property type="protein sequence ID" value="CCW19298.1"/>
    <property type="molecule type" value="Genomic_DNA"/>
</dbReference>
<proteinExistence type="predicted"/>
<dbReference type="Proteomes" id="UP000013201">
    <property type="component" value="Unassembled WGS sequence"/>
</dbReference>
<dbReference type="InterPro" id="IPR009387">
    <property type="entry name" value="HigB-2"/>
</dbReference>
<reference evidence="2" key="2">
    <citation type="submission" date="2013-04" db="EMBL/GenBank/DDBJ databases">
        <title>Bisphenol A degrading Sphingobium sp. strain BiD32.</title>
        <authorList>
            <person name="Nielsen J.L."/>
            <person name="Zhou N.A."/>
            <person name="Kjeldal H."/>
        </authorList>
    </citation>
    <scope>NUCLEOTIDE SEQUENCE [LARGE SCALE GENOMIC DNA]</scope>
    <source>
        <strain evidence="2">BiD32</strain>
    </source>
</reference>
<evidence type="ECO:0000313" key="1">
    <source>
        <dbReference type="EMBL" id="CCW19298.1"/>
    </source>
</evidence>
<gene>
    <name evidence="1" type="ORF">EBBID32_36640</name>
</gene>
<reference evidence="1 2" key="1">
    <citation type="submission" date="2013-03" db="EMBL/GenBank/DDBJ databases">
        <authorList>
            <person name="Le V."/>
        </authorList>
    </citation>
    <scope>NUCLEOTIDE SEQUENCE [LARGE SCALE GENOMIC DNA]</scope>
    <source>
        <strain evidence="1 2">BiD32</strain>
    </source>
</reference>